<dbReference type="SUPFAM" id="SSF54060">
    <property type="entry name" value="His-Me finger endonucleases"/>
    <property type="match status" value="1"/>
</dbReference>
<proteinExistence type="inferred from homology"/>
<evidence type="ECO:0000313" key="8">
    <source>
        <dbReference type="EMBL" id="BFF92375.1"/>
    </source>
</evidence>
<dbReference type="InterPro" id="IPR040255">
    <property type="entry name" value="Non-specific_endonuclease"/>
</dbReference>
<evidence type="ECO:0000256" key="5">
    <source>
        <dbReference type="PIRSR" id="PIRSR640255-2"/>
    </source>
</evidence>
<organism evidence="8 9">
    <name type="scientific">Drosophila madeirensis</name>
    <name type="common">Fruit fly</name>
    <dbReference type="NCBI Taxonomy" id="30013"/>
    <lineage>
        <taxon>Eukaryota</taxon>
        <taxon>Metazoa</taxon>
        <taxon>Ecdysozoa</taxon>
        <taxon>Arthropoda</taxon>
        <taxon>Hexapoda</taxon>
        <taxon>Insecta</taxon>
        <taxon>Pterygota</taxon>
        <taxon>Neoptera</taxon>
        <taxon>Endopterygota</taxon>
        <taxon>Diptera</taxon>
        <taxon>Brachycera</taxon>
        <taxon>Muscomorpha</taxon>
        <taxon>Ephydroidea</taxon>
        <taxon>Drosophilidae</taxon>
        <taxon>Drosophila</taxon>
        <taxon>Sophophora</taxon>
    </lineage>
</organism>
<accession>A0AAU9F9K8</accession>
<keyword evidence="5" id="KW-0479">Metal-binding</keyword>
<dbReference type="GO" id="GO:0005743">
    <property type="term" value="C:mitochondrial inner membrane"/>
    <property type="evidence" value="ECO:0007669"/>
    <property type="project" value="TreeGrafter"/>
</dbReference>
<evidence type="ECO:0000256" key="6">
    <source>
        <dbReference type="SAM" id="SignalP"/>
    </source>
</evidence>
<dbReference type="Proteomes" id="UP001500889">
    <property type="component" value="Chromosome O"/>
</dbReference>
<dbReference type="GO" id="GO:0004521">
    <property type="term" value="F:RNA endonuclease activity"/>
    <property type="evidence" value="ECO:0007669"/>
    <property type="project" value="TreeGrafter"/>
</dbReference>
<evidence type="ECO:0000259" key="7">
    <source>
        <dbReference type="SMART" id="SM00892"/>
    </source>
</evidence>
<dbReference type="AlphaFoldDB" id="A0AAU9F9K8"/>
<comment type="similarity">
    <text evidence="1">Belongs to the DNA/RNA non-specific endonuclease family.</text>
</comment>
<keyword evidence="3" id="KW-0378">Hydrolase</keyword>
<dbReference type="GO" id="GO:0006309">
    <property type="term" value="P:apoptotic DNA fragmentation"/>
    <property type="evidence" value="ECO:0007669"/>
    <property type="project" value="TreeGrafter"/>
</dbReference>
<keyword evidence="2" id="KW-0540">Nuclease</keyword>
<evidence type="ECO:0000256" key="4">
    <source>
        <dbReference type="PIRSR" id="PIRSR640255-1"/>
    </source>
</evidence>
<evidence type="ECO:0000256" key="1">
    <source>
        <dbReference type="ARBA" id="ARBA00010052"/>
    </source>
</evidence>
<dbReference type="SMART" id="SM00892">
    <property type="entry name" value="Endonuclease_NS"/>
    <property type="match status" value="1"/>
</dbReference>
<dbReference type="InterPro" id="IPR044925">
    <property type="entry name" value="His-Me_finger_sf"/>
</dbReference>
<dbReference type="InterPro" id="IPR044929">
    <property type="entry name" value="DNA/RNA_non-sp_Endonuclease_sf"/>
</dbReference>
<keyword evidence="9" id="KW-1185">Reference proteome</keyword>
<evidence type="ECO:0000313" key="9">
    <source>
        <dbReference type="Proteomes" id="UP001500889"/>
    </source>
</evidence>
<evidence type="ECO:0000256" key="3">
    <source>
        <dbReference type="ARBA" id="ARBA00022759"/>
    </source>
</evidence>
<dbReference type="InterPro" id="IPR001604">
    <property type="entry name" value="Endo_G_ENPP1-like_dom"/>
</dbReference>
<dbReference type="PANTHER" id="PTHR13966">
    <property type="entry name" value="ENDONUCLEASE RELATED"/>
    <property type="match status" value="1"/>
</dbReference>
<keyword evidence="3" id="KW-0255">Endonuclease</keyword>
<dbReference type="PANTHER" id="PTHR13966:SF17">
    <property type="entry name" value="ENDONUCLEASE-RELATED"/>
    <property type="match status" value="1"/>
</dbReference>
<feature type="signal peptide" evidence="6">
    <location>
        <begin position="1"/>
        <end position="22"/>
    </location>
</feature>
<protein>
    <recommendedName>
        <fullName evidence="7">DNA/RNA non-specific endonuclease/pyrophosphatase/phosphodiesterase domain-containing protein</fullName>
    </recommendedName>
</protein>
<dbReference type="EMBL" id="AP029263">
    <property type="protein sequence ID" value="BFF92375.1"/>
    <property type="molecule type" value="Genomic_DNA"/>
</dbReference>
<dbReference type="GO" id="GO:0005634">
    <property type="term" value="C:nucleus"/>
    <property type="evidence" value="ECO:0007669"/>
    <property type="project" value="TreeGrafter"/>
</dbReference>
<name>A0AAU9F9K8_DROMD</name>
<dbReference type="Gene3D" id="3.40.570.10">
    <property type="entry name" value="Extracellular Endonuclease, subunit A"/>
    <property type="match status" value="1"/>
</dbReference>
<keyword evidence="6" id="KW-0732">Signal</keyword>
<feature type="chain" id="PRO_5043571963" description="DNA/RNA non-specific endonuclease/pyrophosphatase/phosphodiesterase domain-containing protein" evidence="6">
    <location>
        <begin position="23"/>
        <end position="363"/>
    </location>
</feature>
<gene>
    <name evidence="8" type="ORF">DMAD_10449</name>
</gene>
<dbReference type="GO" id="GO:0000014">
    <property type="term" value="F:single-stranded DNA endodeoxyribonuclease activity"/>
    <property type="evidence" value="ECO:0007669"/>
    <property type="project" value="TreeGrafter"/>
</dbReference>
<evidence type="ECO:0000256" key="2">
    <source>
        <dbReference type="ARBA" id="ARBA00022722"/>
    </source>
</evidence>
<feature type="domain" description="DNA/RNA non-specific endonuclease/pyrophosphatase/phosphodiesterase" evidence="7">
    <location>
        <begin position="120"/>
        <end position="351"/>
    </location>
</feature>
<dbReference type="GO" id="GO:0003676">
    <property type="term" value="F:nucleic acid binding"/>
    <property type="evidence" value="ECO:0007669"/>
    <property type="project" value="InterPro"/>
</dbReference>
<reference evidence="8 9" key="1">
    <citation type="submission" date="2024-02" db="EMBL/GenBank/DDBJ databases">
        <title>A chromosome-level genome assembly of Drosophila madeirensis, a fruit fly species endemic to Madeira island.</title>
        <authorList>
            <person name="Tomihara K."/>
            <person name="Llopart A."/>
            <person name="Yamamoto D."/>
        </authorList>
    </citation>
    <scope>NUCLEOTIDE SEQUENCE [LARGE SCALE GENOMIC DNA]</scope>
    <source>
        <strain evidence="8 9">RF1</strain>
    </source>
</reference>
<feature type="binding site" evidence="5">
    <location>
        <position position="230"/>
    </location>
    <ligand>
        <name>Mg(2+)</name>
        <dbReference type="ChEBI" id="CHEBI:18420"/>
        <note>catalytic</note>
    </ligand>
</feature>
<dbReference type="GO" id="GO:0046872">
    <property type="term" value="F:metal ion binding"/>
    <property type="evidence" value="ECO:0007669"/>
    <property type="project" value="UniProtKB-KW"/>
</dbReference>
<feature type="active site" description="Proton acceptor" evidence="4">
    <location>
        <position position="200"/>
    </location>
</feature>
<dbReference type="Pfam" id="PF01223">
    <property type="entry name" value="Endonuclease_NS"/>
    <property type="match status" value="1"/>
</dbReference>
<sequence>MNNVRCLCLSLSLLFLLGNAQADCALNANELTQTSRVFATHDGSSYQLLRKGLVPNNSRVYSICHAADIILSTCTANSFNPSLATAGCSQSVSPVVEAIADSSCSYTMYRVGYNVRNVAFLEIYRSCYDRANVKALFTIYMAHTSTSDVDRQIHFTTDRIISGAAASSFLNPKIYERYNRLLTPAQTYFAKGANMYDRGHLTPSLDFAFKESRGQTNKYINLIPQFSTINRGNWKTIENWVRRQLSERHFDALKVCTGVFGVLELSAGNVEMFLLDNPSRNPVPKWIYKIVSHISGAHFVFLTYNNAHATTRPTGQVVSSVCREVPCQSLGLSVRNEGTAGYTFCCDPFDFIARNLPHLTGVC</sequence>